<dbReference type="InterPro" id="IPR036291">
    <property type="entry name" value="NAD(P)-bd_dom_sf"/>
</dbReference>
<accession>A0ABQ5KSB2</accession>
<keyword evidence="2" id="KW-0560">Oxidoreductase</keyword>
<dbReference type="SUPFAM" id="SSF51735">
    <property type="entry name" value="NAD(P)-binding Rossmann-fold domains"/>
    <property type="match status" value="1"/>
</dbReference>
<comment type="caution">
    <text evidence="4">The sequence shown here is derived from an EMBL/GenBank/DDBJ whole genome shotgun (WGS) entry which is preliminary data.</text>
</comment>
<dbReference type="PRINTS" id="PR00081">
    <property type="entry name" value="GDHRDH"/>
</dbReference>
<evidence type="ECO:0000313" key="4">
    <source>
        <dbReference type="EMBL" id="GKT34896.1"/>
    </source>
</evidence>
<name>A0ABQ5KSB2_9EUKA</name>
<dbReference type="Proteomes" id="UP001057375">
    <property type="component" value="Unassembled WGS sequence"/>
</dbReference>
<evidence type="ECO:0000256" key="1">
    <source>
        <dbReference type="ARBA" id="ARBA00006484"/>
    </source>
</evidence>
<dbReference type="Gene3D" id="3.40.50.720">
    <property type="entry name" value="NAD(P)-binding Rossmann-like Domain"/>
    <property type="match status" value="1"/>
</dbReference>
<feature type="compositionally biased region" description="Acidic residues" evidence="3">
    <location>
        <begin position="202"/>
        <end position="213"/>
    </location>
</feature>
<feature type="region of interest" description="Disordered" evidence="3">
    <location>
        <begin position="191"/>
        <end position="213"/>
    </location>
</feature>
<evidence type="ECO:0000313" key="5">
    <source>
        <dbReference type="Proteomes" id="UP001057375"/>
    </source>
</evidence>
<evidence type="ECO:0000256" key="2">
    <source>
        <dbReference type="ARBA" id="ARBA00023002"/>
    </source>
</evidence>
<dbReference type="EMBL" id="BQXS01010883">
    <property type="protein sequence ID" value="GKT34896.1"/>
    <property type="molecule type" value="Genomic_DNA"/>
</dbReference>
<dbReference type="CDD" id="cd05233">
    <property type="entry name" value="SDR_c"/>
    <property type="match status" value="1"/>
</dbReference>
<dbReference type="PANTHER" id="PTHR42901:SF1">
    <property type="entry name" value="ALCOHOL DEHYDROGENASE"/>
    <property type="match status" value="1"/>
</dbReference>
<protein>
    <submittedName>
        <fullName evidence="4">Short-chain dehydrogenase/reductase SDR like protein</fullName>
    </submittedName>
</protein>
<evidence type="ECO:0000256" key="3">
    <source>
        <dbReference type="SAM" id="MobiDB-lite"/>
    </source>
</evidence>
<dbReference type="PANTHER" id="PTHR42901">
    <property type="entry name" value="ALCOHOL DEHYDROGENASE"/>
    <property type="match status" value="1"/>
</dbReference>
<reference evidence="4" key="1">
    <citation type="submission" date="2022-03" db="EMBL/GenBank/DDBJ databases">
        <title>Draft genome sequence of Aduncisulcus paluster, a free-living microaerophilic Fornicata.</title>
        <authorList>
            <person name="Yuyama I."/>
            <person name="Kume K."/>
            <person name="Tamura T."/>
            <person name="Inagaki Y."/>
            <person name="Hashimoto T."/>
        </authorList>
    </citation>
    <scope>NUCLEOTIDE SEQUENCE</scope>
    <source>
        <strain evidence="4">NY0171</strain>
    </source>
</reference>
<sequence length="448" mass="49764">MVRIVFFLRSIIKDFFANIVSSYISSYRTQMAIHNCRNKVEPSTIRTTLGQIEFCDCESGSHHFSNINSESLSSSSLKFFEILESDSNIKAVFDSFTTYPYSTIFKVKKMSTKRYKMNNNSRDIPISQWAFVSGATGGIGSHISSILACSQIPTIITGRNVQKLAKMALRMALEGVKVRVIRLDLADSSNRPTMEKCKDSDSSDDSDLDEPSDQCDRFVSPIPKYIPILSQLLDKVDIRMVYLNAGGGEFCSYESLSHSAIQKQIDLNFVSYVFLSQYFIQNMHDSQRLEHQKRIGSLTFTCSLVGATPMPFLALYSSNKTAIAGLTRSLSSEYRGMGIDIGCGCPGAVSGTEFYKRELTSNRIGGSSSWLLRNIDSLIGTPASKVACELMTVAPSAKAVHMVGSMARFGFKCQNIFGRRIMDGILTIVCKLLSPLIRKAEENDEIEE</sequence>
<comment type="similarity">
    <text evidence="1">Belongs to the short-chain dehydrogenases/reductases (SDR) family.</text>
</comment>
<dbReference type="InterPro" id="IPR002347">
    <property type="entry name" value="SDR_fam"/>
</dbReference>
<gene>
    <name evidence="4" type="ORF">ADUPG1_008162</name>
</gene>
<dbReference type="Pfam" id="PF00106">
    <property type="entry name" value="adh_short"/>
    <property type="match status" value="1"/>
</dbReference>
<organism evidence="4 5">
    <name type="scientific">Aduncisulcus paluster</name>
    <dbReference type="NCBI Taxonomy" id="2918883"/>
    <lineage>
        <taxon>Eukaryota</taxon>
        <taxon>Metamonada</taxon>
        <taxon>Carpediemonas-like organisms</taxon>
        <taxon>Aduncisulcus</taxon>
    </lineage>
</organism>
<keyword evidence="5" id="KW-1185">Reference proteome</keyword>
<proteinExistence type="inferred from homology"/>